<feature type="domain" description="CHAT" evidence="1">
    <location>
        <begin position="5"/>
        <end position="73"/>
    </location>
</feature>
<dbReference type="InParanoid" id="A0A0D0BCW4"/>
<dbReference type="Proteomes" id="UP000054485">
    <property type="component" value="Unassembled WGS sequence"/>
</dbReference>
<feature type="non-terminal residue" evidence="2">
    <location>
        <position position="1"/>
    </location>
</feature>
<dbReference type="HOGENOM" id="CLU_2677947_0_0_1"/>
<dbReference type="Pfam" id="PF12770">
    <property type="entry name" value="CHAT"/>
    <property type="match status" value="1"/>
</dbReference>
<name>A0A0D0BCW4_9AGAM</name>
<sequence length="75" mass="8336">TTISGNAATRAGALKALQTNTWVHLVCHGKQDRTQPYNPHLVMKNEHLTLLDIMERDIPHAEFAFLSACHTAVDD</sequence>
<proteinExistence type="predicted"/>
<dbReference type="STRING" id="930992.A0A0D0BCW4"/>
<gene>
    <name evidence="2" type="ORF">CY34DRAFT_33538</name>
</gene>
<evidence type="ECO:0000313" key="2">
    <source>
        <dbReference type="EMBL" id="KIK44107.1"/>
    </source>
</evidence>
<keyword evidence="3" id="KW-1185">Reference proteome</keyword>
<dbReference type="EMBL" id="KN835197">
    <property type="protein sequence ID" value="KIK44107.1"/>
    <property type="molecule type" value="Genomic_DNA"/>
</dbReference>
<evidence type="ECO:0000313" key="3">
    <source>
        <dbReference type="Proteomes" id="UP000054485"/>
    </source>
</evidence>
<dbReference type="AlphaFoldDB" id="A0A0D0BCW4"/>
<reference evidence="3" key="2">
    <citation type="submission" date="2015-01" db="EMBL/GenBank/DDBJ databases">
        <title>Evolutionary Origins and Diversification of the Mycorrhizal Mutualists.</title>
        <authorList>
            <consortium name="DOE Joint Genome Institute"/>
            <consortium name="Mycorrhizal Genomics Consortium"/>
            <person name="Kohler A."/>
            <person name="Kuo A."/>
            <person name="Nagy L.G."/>
            <person name="Floudas D."/>
            <person name="Copeland A."/>
            <person name="Barry K.W."/>
            <person name="Cichocki N."/>
            <person name="Veneault-Fourrey C."/>
            <person name="LaButti K."/>
            <person name="Lindquist E.A."/>
            <person name="Lipzen A."/>
            <person name="Lundell T."/>
            <person name="Morin E."/>
            <person name="Murat C."/>
            <person name="Riley R."/>
            <person name="Ohm R."/>
            <person name="Sun H."/>
            <person name="Tunlid A."/>
            <person name="Henrissat B."/>
            <person name="Grigoriev I.V."/>
            <person name="Hibbett D.S."/>
            <person name="Martin F."/>
        </authorList>
    </citation>
    <scope>NUCLEOTIDE SEQUENCE [LARGE SCALE GENOMIC DNA]</scope>
    <source>
        <strain evidence="3">UH-Slu-Lm8-n1</strain>
    </source>
</reference>
<feature type="non-terminal residue" evidence="2">
    <location>
        <position position="75"/>
    </location>
</feature>
<dbReference type="OrthoDB" id="9991317at2759"/>
<evidence type="ECO:0000259" key="1">
    <source>
        <dbReference type="Pfam" id="PF12770"/>
    </source>
</evidence>
<accession>A0A0D0BCW4</accession>
<organism evidence="2 3">
    <name type="scientific">Suillus luteus UH-Slu-Lm8-n1</name>
    <dbReference type="NCBI Taxonomy" id="930992"/>
    <lineage>
        <taxon>Eukaryota</taxon>
        <taxon>Fungi</taxon>
        <taxon>Dikarya</taxon>
        <taxon>Basidiomycota</taxon>
        <taxon>Agaricomycotina</taxon>
        <taxon>Agaricomycetes</taxon>
        <taxon>Agaricomycetidae</taxon>
        <taxon>Boletales</taxon>
        <taxon>Suillineae</taxon>
        <taxon>Suillaceae</taxon>
        <taxon>Suillus</taxon>
    </lineage>
</organism>
<reference evidence="2 3" key="1">
    <citation type="submission" date="2014-04" db="EMBL/GenBank/DDBJ databases">
        <authorList>
            <consortium name="DOE Joint Genome Institute"/>
            <person name="Kuo A."/>
            <person name="Ruytinx J."/>
            <person name="Rineau F."/>
            <person name="Colpaert J."/>
            <person name="Kohler A."/>
            <person name="Nagy L.G."/>
            <person name="Floudas D."/>
            <person name="Copeland A."/>
            <person name="Barry K.W."/>
            <person name="Cichocki N."/>
            <person name="Veneault-Fourrey C."/>
            <person name="LaButti K."/>
            <person name="Lindquist E.A."/>
            <person name="Lipzen A."/>
            <person name="Lundell T."/>
            <person name="Morin E."/>
            <person name="Murat C."/>
            <person name="Sun H."/>
            <person name="Tunlid A."/>
            <person name="Henrissat B."/>
            <person name="Grigoriev I.V."/>
            <person name="Hibbett D.S."/>
            <person name="Martin F."/>
            <person name="Nordberg H.P."/>
            <person name="Cantor M.N."/>
            <person name="Hua S.X."/>
        </authorList>
    </citation>
    <scope>NUCLEOTIDE SEQUENCE [LARGE SCALE GENOMIC DNA]</scope>
    <source>
        <strain evidence="2 3">UH-Slu-Lm8-n1</strain>
    </source>
</reference>
<dbReference type="InterPro" id="IPR024983">
    <property type="entry name" value="CHAT_dom"/>
</dbReference>
<protein>
    <recommendedName>
        <fullName evidence="1">CHAT domain-containing protein</fullName>
    </recommendedName>
</protein>